<keyword evidence="2 7" id="KW-0812">Transmembrane</keyword>
<dbReference type="EMBL" id="CP045871">
    <property type="protein sequence ID" value="QGG80749.1"/>
    <property type="molecule type" value="Genomic_DNA"/>
</dbReference>
<dbReference type="PANTHER" id="PTHR24221">
    <property type="entry name" value="ATP-BINDING CASSETTE SUB-FAMILY B"/>
    <property type="match status" value="1"/>
</dbReference>
<evidence type="ECO:0000259" key="9">
    <source>
        <dbReference type="PROSITE" id="PS50929"/>
    </source>
</evidence>
<dbReference type="AlphaFoldDB" id="A0A5Q2Q826"/>
<reference evidence="10 11" key="1">
    <citation type="submission" date="2019-11" db="EMBL/GenBank/DDBJ databases">
        <authorList>
            <person name="Khan S.A."/>
            <person name="Jeon C.O."/>
            <person name="Chun B.H."/>
        </authorList>
    </citation>
    <scope>NUCLEOTIDE SEQUENCE [LARGE SCALE GENOMIC DNA]</scope>
    <source>
        <strain evidence="10 11">IMCC 1097</strain>
    </source>
</reference>
<evidence type="ECO:0000313" key="11">
    <source>
        <dbReference type="Proteomes" id="UP000388235"/>
    </source>
</evidence>
<feature type="domain" description="ABC transporter" evidence="8">
    <location>
        <begin position="309"/>
        <end position="540"/>
    </location>
</feature>
<dbReference type="SUPFAM" id="SSF90123">
    <property type="entry name" value="ABC transporter transmembrane region"/>
    <property type="match status" value="1"/>
</dbReference>
<dbReference type="SMART" id="SM00382">
    <property type="entry name" value="AAA"/>
    <property type="match status" value="1"/>
</dbReference>
<feature type="transmembrane region" description="Helical" evidence="7">
    <location>
        <begin position="30"/>
        <end position="51"/>
    </location>
</feature>
<feature type="domain" description="ABC transmembrane type-1" evidence="9">
    <location>
        <begin position="1"/>
        <end position="278"/>
    </location>
</feature>
<dbReference type="KEGG" id="llp:GH975_09275"/>
<dbReference type="Gene3D" id="3.40.50.300">
    <property type="entry name" value="P-loop containing nucleotide triphosphate hydrolases"/>
    <property type="match status" value="1"/>
</dbReference>
<dbReference type="InterPro" id="IPR039421">
    <property type="entry name" value="Type_1_exporter"/>
</dbReference>
<feature type="transmembrane region" description="Helical" evidence="7">
    <location>
        <begin position="249"/>
        <end position="273"/>
    </location>
</feature>
<name>A0A5Q2Q826_9GAMM</name>
<proteinExistence type="predicted"/>
<evidence type="ECO:0000256" key="5">
    <source>
        <dbReference type="ARBA" id="ARBA00022989"/>
    </source>
</evidence>
<evidence type="ECO:0000259" key="8">
    <source>
        <dbReference type="PROSITE" id="PS50893"/>
    </source>
</evidence>
<dbReference type="Proteomes" id="UP000388235">
    <property type="component" value="Chromosome"/>
</dbReference>
<dbReference type="Pfam" id="PF00664">
    <property type="entry name" value="ABC_membrane"/>
    <property type="match status" value="1"/>
</dbReference>
<dbReference type="InterPro" id="IPR036640">
    <property type="entry name" value="ABC1_TM_sf"/>
</dbReference>
<feature type="transmembrane region" description="Helical" evidence="7">
    <location>
        <begin position="106"/>
        <end position="131"/>
    </location>
</feature>
<dbReference type="Gene3D" id="1.20.1560.10">
    <property type="entry name" value="ABC transporter type 1, transmembrane domain"/>
    <property type="match status" value="1"/>
</dbReference>
<feature type="transmembrane region" description="Helical" evidence="7">
    <location>
        <begin position="221"/>
        <end position="243"/>
    </location>
</feature>
<keyword evidence="6 7" id="KW-0472">Membrane</keyword>
<protein>
    <submittedName>
        <fullName evidence="10">ATP-binding cassette domain-containing protein</fullName>
    </submittedName>
</protein>
<dbReference type="GO" id="GO:0005886">
    <property type="term" value="C:plasma membrane"/>
    <property type="evidence" value="ECO:0007669"/>
    <property type="project" value="UniProtKB-SubCell"/>
</dbReference>
<dbReference type="PROSITE" id="PS50929">
    <property type="entry name" value="ABC_TM1F"/>
    <property type="match status" value="1"/>
</dbReference>
<evidence type="ECO:0000313" key="10">
    <source>
        <dbReference type="EMBL" id="QGG80749.1"/>
    </source>
</evidence>
<keyword evidence="4 10" id="KW-0067">ATP-binding</keyword>
<dbReference type="GO" id="GO:0034040">
    <property type="term" value="F:ATPase-coupled lipid transmembrane transporter activity"/>
    <property type="evidence" value="ECO:0007669"/>
    <property type="project" value="TreeGrafter"/>
</dbReference>
<dbReference type="RefSeq" id="WP_153714253.1">
    <property type="nucleotide sequence ID" value="NZ_CP045871.1"/>
</dbReference>
<dbReference type="OrthoDB" id="9806127at2"/>
<feature type="transmembrane region" description="Helical" evidence="7">
    <location>
        <begin position="137"/>
        <end position="158"/>
    </location>
</feature>
<evidence type="ECO:0000256" key="1">
    <source>
        <dbReference type="ARBA" id="ARBA00004651"/>
    </source>
</evidence>
<dbReference type="GO" id="GO:0005524">
    <property type="term" value="F:ATP binding"/>
    <property type="evidence" value="ECO:0007669"/>
    <property type="project" value="UniProtKB-KW"/>
</dbReference>
<keyword evidence="3" id="KW-0547">Nucleotide-binding</keyword>
<dbReference type="InterPro" id="IPR003439">
    <property type="entry name" value="ABC_transporter-like_ATP-bd"/>
</dbReference>
<accession>A0A5Q2Q826</accession>
<dbReference type="Pfam" id="PF00005">
    <property type="entry name" value="ABC_tran"/>
    <property type="match status" value="1"/>
</dbReference>
<keyword evidence="5 7" id="KW-1133">Transmembrane helix</keyword>
<dbReference type="InterPro" id="IPR027417">
    <property type="entry name" value="P-loop_NTPase"/>
</dbReference>
<evidence type="ECO:0000256" key="6">
    <source>
        <dbReference type="ARBA" id="ARBA00023136"/>
    </source>
</evidence>
<organism evidence="10 11">
    <name type="scientific">Litorivicinus lipolyticus</name>
    <dbReference type="NCBI Taxonomy" id="418701"/>
    <lineage>
        <taxon>Bacteria</taxon>
        <taxon>Pseudomonadati</taxon>
        <taxon>Pseudomonadota</taxon>
        <taxon>Gammaproteobacteria</taxon>
        <taxon>Oceanospirillales</taxon>
        <taxon>Litorivicinaceae</taxon>
        <taxon>Litorivicinus</taxon>
    </lineage>
</organism>
<dbReference type="GO" id="GO:0016887">
    <property type="term" value="F:ATP hydrolysis activity"/>
    <property type="evidence" value="ECO:0007669"/>
    <property type="project" value="InterPro"/>
</dbReference>
<evidence type="ECO:0000256" key="7">
    <source>
        <dbReference type="SAM" id="Phobius"/>
    </source>
</evidence>
<evidence type="ECO:0000256" key="3">
    <source>
        <dbReference type="ARBA" id="ARBA00022741"/>
    </source>
</evidence>
<keyword evidence="11" id="KW-1185">Reference proteome</keyword>
<dbReference type="SUPFAM" id="SSF52540">
    <property type="entry name" value="P-loop containing nucleoside triphosphate hydrolases"/>
    <property type="match status" value="1"/>
</dbReference>
<evidence type="ECO:0000256" key="4">
    <source>
        <dbReference type="ARBA" id="ARBA00022840"/>
    </source>
</evidence>
<dbReference type="InterPro" id="IPR003593">
    <property type="entry name" value="AAA+_ATPase"/>
</dbReference>
<gene>
    <name evidence="10" type="ORF">GH975_09275</name>
</gene>
<dbReference type="InterPro" id="IPR011527">
    <property type="entry name" value="ABC1_TM_dom"/>
</dbReference>
<evidence type="ECO:0000256" key="2">
    <source>
        <dbReference type="ARBA" id="ARBA00022692"/>
    </source>
</evidence>
<dbReference type="PROSITE" id="PS50893">
    <property type="entry name" value="ABC_TRANSPORTER_2"/>
    <property type="match status" value="1"/>
</dbReference>
<sequence length="540" mass="57631">MLAGILSNLTALVLPLFVMTAYDKVVPNLAYSSLWALALGVLLAASIDVIARRGRAKLLEALGTRVDLRLGRRLLSRMLSLPYVMRPKQLGEVSAGFRELESLRGLLSNTTLTVLVDLPFAALFIVIIALISPWLALPALVALPVLVLIAMIAGRLAAAHQPAAMDAGREQSAALVEGFAQYETIKSLALEPRVQARWESATAERSVAQDRTRHYNAMPSYFASAVSMVASVAVVVIGAYLVADQAATMGALIAAMILTGRAVAPAAGLAGLINGWHRARQAFASVSDMLSGEIELGTHQGTIAGQWQLDGVEVSYPDSAKPSLHAISLTIQPGERIAVLGRGGSGKTTLARVLAGLIVPERGLVKLDQVEMKQWSNQARAEGIGYLPQQPGFFAGSVRDNVLWGLQGIDEARLQQAAELSGLSRFLADWAAGWDQNVGEGGGALSGSQRTAVALARLIMRDTPVVVMDEPTSNLDARSEVELRGQLKPWLDIKGLILVTHRSAMLSWVDRIIVVDGGRIVADGPKDEVLTMLMMKQAQA</sequence>
<dbReference type="PANTHER" id="PTHR24221:SF248">
    <property type="entry name" value="ABC TRANSPORTER TRANSMEMBRANE REGION"/>
    <property type="match status" value="1"/>
</dbReference>
<comment type="subcellular location">
    <subcellularLocation>
        <location evidence="1">Cell membrane</location>
        <topology evidence="1">Multi-pass membrane protein</topology>
    </subcellularLocation>
</comment>
<dbReference type="GO" id="GO:0140359">
    <property type="term" value="F:ABC-type transporter activity"/>
    <property type="evidence" value="ECO:0007669"/>
    <property type="project" value="InterPro"/>
</dbReference>